<feature type="domain" description="PTS EIIA type-2" evidence="12">
    <location>
        <begin position="6"/>
        <end position="149"/>
    </location>
</feature>
<evidence type="ECO:0000256" key="6">
    <source>
        <dbReference type="ARBA" id="ARBA00022683"/>
    </source>
</evidence>
<dbReference type="GO" id="GO:0016301">
    <property type="term" value="F:kinase activity"/>
    <property type="evidence" value="ECO:0007669"/>
    <property type="project" value="UniProtKB-KW"/>
</dbReference>
<evidence type="ECO:0000256" key="9">
    <source>
        <dbReference type="ARBA" id="ARBA00041175"/>
    </source>
</evidence>
<evidence type="ECO:0000256" key="1">
    <source>
        <dbReference type="ARBA" id="ARBA00004496"/>
    </source>
</evidence>
<evidence type="ECO:0000313" key="17">
    <source>
        <dbReference type="Proteomes" id="UP000594905"/>
    </source>
</evidence>
<name>A0A2X4RFJ7_9CORY</name>
<evidence type="ECO:0000313" key="14">
    <source>
        <dbReference type="EMBL" id="QPS60527.1"/>
    </source>
</evidence>
<evidence type="ECO:0000256" key="8">
    <source>
        <dbReference type="ARBA" id="ARBA00037387"/>
    </source>
</evidence>
<dbReference type="Proteomes" id="UP000249264">
    <property type="component" value="Chromosome 1"/>
</dbReference>
<dbReference type="SUPFAM" id="SSF55804">
    <property type="entry name" value="Phoshotransferase/anion transport protein"/>
    <property type="match status" value="1"/>
</dbReference>
<dbReference type="InterPro" id="IPR013011">
    <property type="entry name" value="PTS_EIIB_2"/>
</dbReference>
<comment type="function">
    <text evidence="8">The phosphoenolpyruvate-dependent sugar phosphotransferase system (sugar PTS), a major carbohydrate active transport system, catalyzes the phosphorylation of incoming sugar substrates concomitantly with their translocation across the cell membrane. The enzyme II UlaABC PTS system is involved in ascorbate transport.</text>
</comment>
<dbReference type="GO" id="GO:0008982">
    <property type="term" value="F:protein-N(PI)-phosphohistidine-sugar phosphotransferase activity"/>
    <property type="evidence" value="ECO:0007669"/>
    <property type="project" value="InterPro"/>
</dbReference>
<dbReference type="AlphaFoldDB" id="A0A2X4RFJ7"/>
<dbReference type="Pfam" id="PF00359">
    <property type="entry name" value="PTS_EIIA_2"/>
    <property type="match status" value="1"/>
</dbReference>
<dbReference type="InterPro" id="IPR051351">
    <property type="entry name" value="Ascorbate-PTS_EIIA_comp"/>
</dbReference>
<feature type="domain" description="PTS EIIB type-2" evidence="13">
    <location>
        <begin position="184"/>
        <end position="276"/>
    </location>
</feature>
<reference evidence="15 16" key="1">
    <citation type="submission" date="2018-06" db="EMBL/GenBank/DDBJ databases">
        <authorList>
            <consortium name="Pathogen Informatics"/>
            <person name="Doyle S."/>
        </authorList>
    </citation>
    <scope>NUCLEOTIDE SEQUENCE [LARGE SCALE GENOMIC DNA]</scope>
    <source>
        <strain evidence="15 16">NCTC10288</strain>
    </source>
</reference>
<dbReference type="Gene3D" id="3.40.930.10">
    <property type="entry name" value="Mannitol-specific EII, Chain A"/>
    <property type="match status" value="1"/>
</dbReference>
<dbReference type="RefSeq" id="WP_039674075.1">
    <property type="nucleotide sequence ID" value="NZ_CP065689.1"/>
</dbReference>
<keyword evidence="7" id="KW-0418">Kinase</keyword>
<dbReference type="GeneID" id="70783812"/>
<organism evidence="15 16">
    <name type="scientific">Corynebacterium minutissimum</name>
    <dbReference type="NCBI Taxonomy" id="38301"/>
    <lineage>
        <taxon>Bacteria</taxon>
        <taxon>Bacillati</taxon>
        <taxon>Actinomycetota</taxon>
        <taxon>Actinomycetes</taxon>
        <taxon>Mycobacteriales</taxon>
        <taxon>Corynebacteriaceae</taxon>
        <taxon>Corynebacterium</taxon>
    </lineage>
</organism>
<evidence type="ECO:0000256" key="7">
    <source>
        <dbReference type="ARBA" id="ARBA00022777"/>
    </source>
</evidence>
<comment type="subcellular location">
    <subcellularLocation>
        <location evidence="1">Cytoplasm</location>
    </subcellularLocation>
</comment>
<dbReference type="Proteomes" id="UP000594905">
    <property type="component" value="Chromosome"/>
</dbReference>
<evidence type="ECO:0000259" key="12">
    <source>
        <dbReference type="PROSITE" id="PS51094"/>
    </source>
</evidence>
<evidence type="ECO:0000313" key="16">
    <source>
        <dbReference type="Proteomes" id="UP000249264"/>
    </source>
</evidence>
<dbReference type="PROSITE" id="PS51094">
    <property type="entry name" value="PTS_EIIA_TYPE_2"/>
    <property type="match status" value="1"/>
</dbReference>
<dbReference type="OrthoDB" id="1634238at2"/>
<dbReference type="KEGG" id="cmin:NCTC10288_01931"/>
<keyword evidence="5 15" id="KW-0808">Transferase</keyword>
<dbReference type="GO" id="GO:0009401">
    <property type="term" value="P:phosphoenolpyruvate-dependent sugar phosphotransferase system"/>
    <property type="evidence" value="ECO:0007669"/>
    <property type="project" value="UniProtKB-KW"/>
</dbReference>
<keyword evidence="17" id="KW-1185">Reference proteome</keyword>
<evidence type="ECO:0000256" key="5">
    <source>
        <dbReference type="ARBA" id="ARBA00022679"/>
    </source>
</evidence>
<keyword evidence="4" id="KW-0597">Phosphoprotein</keyword>
<dbReference type="InterPro" id="IPR036095">
    <property type="entry name" value="PTS_EIIB-like_sf"/>
</dbReference>
<evidence type="ECO:0000256" key="11">
    <source>
        <dbReference type="SAM" id="MobiDB-lite"/>
    </source>
</evidence>
<keyword evidence="6" id="KW-0598">Phosphotransferase system</keyword>
<evidence type="ECO:0000256" key="2">
    <source>
        <dbReference type="ARBA" id="ARBA00022448"/>
    </source>
</evidence>
<dbReference type="InterPro" id="IPR002178">
    <property type="entry name" value="PTS_EIIA_type-2_dom"/>
</dbReference>
<keyword evidence="3" id="KW-0963">Cytoplasm</keyword>
<dbReference type="InterPro" id="IPR003501">
    <property type="entry name" value="PTS_EIIB_2/3"/>
</dbReference>
<dbReference type="PANTHER" id="PTHR36203">
    <property type="entry name" value="ASCORBATE-SPECIFIC PTS SYSTEM EIIA COMPONENT"/>
    <property type="match status" value="1"/>
</dbReference>
<dbReference type="EMBL" id="LS483460">
    <property type="protein sequence ID" value="SQI00613.1"/>
    <property type="molecule type" value="Genomic_DNA"/>
</dbReference>
<dbReference type="GO" id="GO:0005737">
    <property type="term" value="C:cytoplasm"/>
    <property type="evidence" value="ECO:0007669"/>
    <property type="project" value="UniProtKB-SubCell"/>
</dbReference>
<evidence type="ECO:0000256" key="3">
    <source>
        <dbReference type="ARBA" id="ARBA00022490"/>
    </source>
</evidence>
<evidence type="ECO:0000259" key="13">
    <source>
        <dbReference type="PROSITE" id="PS51099"/>
    </source>
</evidence>
<feature type="region of interest" description="Disordered" evidence="11">
    <location>
        <begin position="144"/>
        <end position="182"/>
    </location>
</feature>
<evidence type="ECO:0000256" key="10">
    <source>
        <dbReference type="ARBA" id="ARBA00042072"/>
    </source>
</evidence>
<feature type="compositionally biased region" description="Low complexity" evidence="11">
    <location>
        <begin position="159"/>
        <end position="171"/>
    </location>
</feature>
<evidence type="ECO:0000313" key="15">
    <source>
        <dbReference type="EMBL" id="SQI00613.1"/>
    </source>
</evidence>
<dbReference type="STRING" id="38301.NX84_04195"/>
<dbReference type="CDD" id="cd05563">
    <property type="entry name" value="PTS_IIB_ascorbate"/>
    <property type="match status" value="1"/>
</dbReference>
<evidence type="ECO:0000256" key="4">
    <source>
        <dbReference type="ARBA" id="ARBA00022553"/>
    </source>
</evidence>
<reference evidence="14 17" key="2">
    <citation type="submission" date="2020-12" db="EMBL/GenBank/DDBJ databases">
        <title>FDA dAtabase for Regulatory Grade micrObial Sequences (FDA-ARGOS): Supporting development and validation of Infectious Disease Dx tests.</title>
        <authorList>
            <person name="Sproer C."/>
            <person name="Gronow S."/>
            <person name="Severitt S."/>
            <person name="Schroder I."/>
            <person name="Tallon L."/>
            <person name="Sadzewicz L."/>
            <person name="Zhao X."/>
            <person name="Boylan J."/>
            <person name="Ott S."/>
            <person name="Bowen H."/>
            <person name="Vavikolanu K."/>
            <person name="Mehta A."/>
            <person name="Aluvathingal J."/>
            <person name="Nadendla S."/>
            <person name="Lowell S."/>
            <person name="Myers T."/>
            <person name="Yan Y."/>
            <person name="Sichtig H."/>
        </authorList>
    </citation>
    <scope>NUCLEOTIDE SEQUENCE [LARGE SCALE GENOMIC DNA]</scope>
    <source>
        <strain evidence="14 17">FDAARGOS_894</strain>
    </source>
</reference>
<keyword evidence="2" id="KW-0813">Transport</keyword>
<dbReference type="Pfam" id="PF02302">
    <property type="entry name" value="PTS_IIB"/>
    <property type="match status" value="1"/>
</dbReference>
<dbReference type="InterPro" id="IPR016152">
    <property type="entry name" value="PTrfase/Anion_transptr"/>
</dbReference>
<dbReference type="Gene3D" id="3.40.50.2300">
    <property type="match status" value="1"/>
</dbReference>
<accession>A0A2X4RFJ7</accession>
<sequence>MSTINKLLAPGAVELNGRASDWREAIRLAGNLLESSGYATQEYTEAMVKSVEHNGPYIVVAPGFAFAHARPSEAVKNTALSWVRLAQPVEFGHKSNDPVSLVVALAARDASEHLAAMKELAGLLGDSATRSALDSVSTEEELRDALDSAGVKKTPEQKTPAVTATATPQAARSEKSSDSVPSKGKILTVCGNGLGTSLFLKNTLEQVLDAWGWGSYLDVEATDTITAKGRAKEADFLLTSGEIAATLGDVGVPIHVIEDFTNMSEIDGALRELYDV</sequence>
<dbReference type="SUPFAM" id="SSF52794">
    <property type="entry name" value="PTS system IIB component-like"/>
    <property type="match status" value="1"/>
</dbReference>
<protein>
    <recommendedName>
        <fullName evidence="9">Ascorbate-specific PTS system EIIA component</fullName>
    </recommendedName>
    <alternativeName>
        <fullName evidence="10">Ascorbate-specific phosphotransferase enzyme IIA component</fullName>
    </alternativeName>
</protein>
<proteinExistence type="predicted"/>
<dbReference type="PANTHER" id="PTHR36203:SF1">
    <property type="entry name" value="ASCORBATE-SPECIFIC PTS SYSTEM EIIA COMPONENT"/>
    <property type="match status" value="1"/>
</dbReference>
<dbReference type="EMBL" id="CP065689">
    <property type="protein sequence ID" value="QPS60527.1"/>
    <property type="molecule type" value="Genomic_DNA"/>
</dbReference>
<dbReference type="PROSITE" id="PS51099">
    <property type="entry name" value="PTS_EIIB_TYPE_2"/>
    <property type="match status" value="1"/>
</dbReference>
<keyword evidence="14" id="KW-0762">Sugar transport</keyword>
<gene>
    <name evidence="15" type="primary">ulaC</name>
    <name evidence="14" type="ORF">I6G51_04855</name>
    <name evidence="15" type="ORF">NCTC10288_01931</name>
</gene>
<dbReference type="CDD" id="cd00211">
    <property type="entry name" value="PTS_IIA_fru"/>
    <property type="match status" value="1"/>
</dbReference>